<proteinExistence type="predicted"/>
<name>A0AAE1AH30_9GAST</name>
<gene>
    <name evidence="1" type="ORF">RRG08_031944</name>
</gene>
<protein>
    <submittedName>
        <fullName evidence="1">Uncharacterized protein</fullName>
    </submittedName>
</protein>
<feature type="non-terminal residue" evidence="1">
    <location>
        <position position="211"/>
    </location>
</feature>
<dbReference type="AlphaFoldDB" id="A0AAE1AH30"/>
<dbReference type="Proteomes" id="UP001283361">
    <property type="component" value="Unassembled WGS sequence"/>
</dbReference>
<evidence type="ECO:0000313" key="2">
    <source>
        <dbReference type="Proteomes" id="UP001283361"/>
    </source>
</evidence>
<keyword evidence="2" id="KW-1185">Reference proteome</keyword>
<evidence type="ECO:0000313" key="1">
    <source>
        <dbReference type="EMBL" id="KAK3787715.1"/>
    </source>
</evidence>
<accession>A0AAE1AH30</accession>
<comment type="caution">
    <text evidence="1">The sequence shown here is derived from an EMBL/GenBank/DDBJ whole genome shotgun (WGS) entry which is preliminary data.</text>
</comment>
<organism evidence="1 2">
    <name type="scientific">Elysia crispata</name>
    <name type="common">lettuce slug</name>
    <dbReference type="NCBI Taxonomy" id="231223"/>
    <lineage>
        <taxon>Eukaryota</taxon>
        <taxon>Metazoa</taxon>
        <taxon>Spiralia</taxon>
        <taxon>Lophotrochozoa</taxon>
        <taxon>Mollusca</taxon>
        <taxon>Gastropoda</taxon>
        <taxon>Heterobranchia</taxon>
        <taxon>Euthyneura</taxon>
        <taxon>Panpulmonata</taxon>
        <taxon>Sacoglossa</taxon>
        <taxon>Placobranchoidea</taxon>
        <taxon>Plakobranchidae</taxon>
        <taxon>Elysia</taxon>
    </lineage>
</organism>
<reference evidence="1" key="1">
    <citation type="journal article" date="2023" name="G3 (Bethesda)">
        <title>A reference genome for the long-term kleptoplast-retaining sea slug Elysia crispata morphotype clarki.</title>
        <authorList>
            <person name="Eastman K.E."/>
            <person name="Pendleton A.L."/>
            <person name="Shaikh M.A."/>
            <person name="Suttiyut T."/>
            <person name="Ogas R."/>
            <person name="Tomko P."/>
            <person name="Gavelis G."/>
            <person name="Widhalm J.R."/>
            <person name="Wisecaver J.H."/>
        </authorList>
    </citation>
    <scope>NUCLEOTIDE SEQUENCE</scope>
    <source>
        <strain evidence="1">ECLA1</strain>
    </source>
</reference>
<sequence>FLSHCGSHFLSCCGGHYQSHLNDHFLSHCGSHFLSCCGGHYQSHRNGHFLSDIYHFLCYYASHFLSCCGGHYQFHSNGHFPPHSDSHFLSNIIVAFTAGYRELVRREEKQICEESKLVRVANHSNCVRHKKSKDTLLAVVSSKDSSGEILATGKIRCWLWFPARTAQVRFSRQERYVAGCGFQQGRLSQMLALIPDSRCVNRSWGASEPVE</sequence>
<dbReference type="EMBL" id="JAWDGP010001847">
    <property type="protein sequence ID" value="KAK3787715.1"/>
    <property type="molecule type" value="Genomic_DNA"/>
</dbReference>